<comment type="similarity">
    <text evidence="2">Belongs to the ITIH family.</text>
</comment>
<comment type="function">
    <text evidence="9">May act as a carrier of hyaluronan in serum or as a binding protein between hyaluronan and other matrix protein, including those on cell surfaces in tissues to regulate the localization, synthesis and degradation of hyaluronan which are essential to cells undergoing biological processes.</text>
</comment>
<protein>
    <recommendedName>
        <fullName evidence="10">Inter-alpha-trypsin inhibitor heavy chain H3</fullName>
    </recommendedName>
</protein>
<gene>
    <name evidence="13" type="primary">LOC114463156</name>
</gene>
<dbReference type="Ensembl" id="ENSGWIT00000014468.1">
    <property type="protein sequence ID" value="ENSGWIP00000013011.1"/>
    <property type="gene ID" value="ENSGWIG00000007507.1"/>
</dbReference>
<dbReference type="PANTHER" id="PTHR10338">
    <property type="entry name" value="INTER-ALPHA-TRYPSIN INHIBITOR HEAVY CHAIN FAMILY MEMBER"/>
    <property type="match status" value="1"/>
</dbReference>
<evidence type="ECO:0000256" key="10">
    <source>
        <dbReference type="ARBA" id="ARBA00039924"/>
    </source>
</evidence>
<evidence type="ECO:0000256" key="4">
    <source>
        <dbReference type="ARBA" id="ARBA00022690"/>
    </source>
</evidence>
<feature type="domain" description="VIT" evidence="12">
    <location>
        <begin position="1"/>
        <end position="109"/>
    </location>
</feature>
<evidence type="ECO:0000256" key="5">
    <source>
        <dbReference type="ARBA" id="ARBA00022729"/>
    </source>
</evidence>
<reference evidence="13" key="2">
    <citation type="submission" date="2025-08" db="UniProtKB">
        <authorList>
            <consortium name="Ensembl"/>
        </authorList>
    </citation>
    <scope>IDENTIFICATION</scope>
</reference>
<dbReference type="InterPro" id="IPR010600">
    <property type="entry name" value="ITI_HC_C"/>
</dbReference>
<evidence type="ECO:0000259" key="12">
    <source>
        <dbReference type="PROSITE" id="PS51468"/>
    </source>
</evidence>
<proteinExistence type="inferred from homology"/>
<dbReference type="Gene3D" id="3.40.50.410">
    <property type="entry name" value="von Willebrand factor, type A domain"/>
    <property type="match status" value="1"/>
</dbReference>
<evidence type="ECO:0000256" key="7">
    <source>
        <dbReference type="ARBA" id="ARBA00022974"/>
    </source>
</evidence>
<evidence type="ECO:0000256" key="6">
    <source>
        <dbReference type="ARBA" id="ARBA00022900"/>
    </source>
</evidence>
<evidence type="ECO:0000256" key="2">
    <source>
        <dbReference type="ARBA" id="ARBA00010158"/>
    </source>
</evidence>
<comment type="subcellular location">
    <subcellularLocation>
        <location evidence="1">Secreted</location>
    </subcellularLocation>
</comment>
<keyword evidence="7" id="KW-0654">Proteoglycan</keyword>
<dbReference type="PANTHER" id="PTHR10338:SF115">
    <property type="entry name" value="INTER-ALPHA-TRYPSIN INHIBITOR HEAVY CHAIN H3"/>
    <property type="match status" value="1"/>
</dbReference>
<dbReference type="InterPro" id="IPR036465">
    <property type="entry name" value="vWFA_dom_sf"/>
</dbReference>
<dbReference type="Proteomes" id="UP000694680">
    <property type="component" value="Chromosome 5"/>
</dbReference>
<evidence type="ECO:0000256" key="3">
    <source>
        <dbReference type="ARBA" id="ARBA00022525"/>
    </source>
</evidence>
<dbReference type="Pfam" id="PF08487">
    <property type="entry name" value="VIT"/>
    <property type="match status" value="1"/>
</dbReference>
<dbReference type="InterPro" id="IPR013694">
    <property type="entry name" value="VIT"/>
</dbReference>
<dbReference type="SMART" id="SM00609">
    <property type="entry name" value="VIT"/>
    <property type="match status" value="1"/>
</dbReference>
<reference evidence="13" key="3">
    <citation type="submission" date="2025-09" db="UniProtKB">
        <authorList>
            <consortium name="Ensembl"/>
        </authorList>
    </citation>
    <scope>IDENTIFICATION</scope>
</reference>
<keyword evidence="3" id="KW-0964">Secreted</keyword>
<keyword evidence="14" id="KW-1185">Reference proteome</keyword>
<feature type="domain" description="VWFA" evidence="11">
    <location>
        <begin position="234"/>
        <end position="414"/>
    </location>
</feature>
<dbReference type="GO" id="GO:0030212">
    <property type="term" value="P:hyaluronan metabolic process"/>
    <property type="evidence" value="ECO:0007669"/>
    <property type="project" value="InterPro"/>
</dbReference>
<dbReference type="SMART" id="SM00327">
    <property type="entry name" value="VWA"/>
    <property type="match status" value="1"/>
</dbReference>
<keyword evidence="5" id="KW-0732">Signal</keyword>
<dbReference type="PROSITE" id="PS50234">
    <property type="entry name" value="VWFA"/>
    <property type="match status" value="1"/>
</dbReference>
<keyword evidence="8" id="KW-0325">Glycoprotein</keyword>
<evidence type="ECO:0000259" key="11">
    <source>
        <dbReference type="PROSITE" id="PS50234"/>
    </source>
</evidence>
<dbReference type="AlphaFoldDB" id="A0A8C5DXC5"/>
<name>A0A8C5DXC5_GOUWI</name>
<sequence length="831" mass="93115">MDCIITSRFAHTVTTSKARNIGNTSQEFQFDMELPKTAFITNFTMVIDGVSYAGEVKEKEKAKKQFDKAVSLGQTAGLVKVSGRKMEKFSVSVNVAANSSATFILIYEELLQRKLGKYEFFARIKMDQPVEDFEILAHIHEPQGISFVEATATLFTNDLHPLVVKTVSHTSAHIHFSPTVEQQMCPGCESSSINGDFIITYDVNRDEKLGEFQAANGYFVHFFSPPDLARVPKNVVFVNDISGSMGGTKIAQTRDAMVAILNDLHEEDHFAIILFDSRIITWRKTLTKATKENVVKAIDYVKKIEEKGSTNINAAVLKAVNMLKKERLQGNLPERSADMIILLTDGMPNHGELMIQHNVQTAIGGNMSLFSLGFGNNVAYSFLNVLSKQNNGLARRIYEASDAVLQLQGFYEEVSSPLLLEVDLRYPDNEVDQLTQNHHSQLFNGSEIVVAGQLKNDMNNFIVEVLAQGVRNFQVKGRATAPDWNIMYPHQNYIYGDFIERLWAYLTIQQLLEKSESSTQHEKASATAKALEMSLRYSFVTPLTSMVVTKPETEDGADNSFIADKLTEGTGTDEGLSSIPVDGFVDGDPHFLIEFPDKNDAVCFNVNDKPGTIFNLVTDPESGFVVNGQTIGKKKKFSDSIINTYFGRFGIVHQNLGVKVEVSTQDILIFNEGKIRKLLWSDSSSLKDTNVSLRLSNNYSLTVTLRHSVKFMIVRHTKVWKRRHEQQAYLGFYTLDSHHLSAATHGLLGQFYKGLEFEIDDLNQSKVQEKLNATLYVKGQALSVTRHWQKDFSRDVEKGESISCWFVDNEGSGLVDGTISDYIVKQLFGFV</sequence>
<keyword evidence="6" id="KW-0722">Serine protease inhibitor</keyword>
<dbReference type="PROSITE" id="PS51468">
    <property type="entry name" value="VIT"/>
    <property type="match status" value="1"/>
</dbReference>
<dbReference type="FunFam" id="3.40.50.410:FF:000013">
    <property type="entry name" value="inter-alpha-trypsin inhibitor heavy chain H2"/>
    <property type="match status" value="1"/>
</dbReference>
<keyword evidence="4" id="KW-0646">Protease inhibitor</keyword>
<dbReference type="Pfam" id="PF00092">
    <property type="entry name" value="VWA"/>
    <property type="match status" value="1"/>
</dbReference>
<evidence type="ECO:0000313" key="13">
    <source>
        <dbReference type="Ensembl" id="ENSGWIP00000013011.1"/>
    </source>
</evidence>
<organism evidence="13 14">
    <name type="scientific">Gouania willdenowi</name>
    <name type="common">Blunt-snouted clingfish</name>
    <name type="synonym">Lepadogaster willdenowi</name>
    <dbReference type="NCBI Taxonomy" id="441366"/>
    <lineage>
        <taxon>Eukaryota</taxon>
        <taxon>Metazoa</taxon>
        <taxon>Chordata</taxon>
        <taxon>Craniata</taxon>
        <taxon>Vertebrata</taxon>
        <taxon>Euteleostomi</taxon>
        <taxon>Actinopterygii</taxon>
        <taxon>Neopterygii</taxon>
        <taxon>Teleostei</taxon>
        <taxon>Neoteleostei</taxon>
        <taxon>Acanthomorphata</taxon>
        <taxon>Ovalentaria</taxon>
        <taxon>Blenniimorphae</taxon>
        <taxon>Blenniiformes</taxon>
        <taxon>Gobiesocoidei</taxon>
        <taxon>Gobiesocidae</taxon>
        <taxon>Gobiesocinae</taxon>
        <taxon>Gouania</taxon>
    </lineage>
</organism>
<dbReference type="SUPFAM" id="SSF53300">
    <property type="entry name" value="vWA-like"/>
    <property type="match status" value="1"/>
</dbReference>
<evidence type="ECO:0000256" key="8">
    <source>
        <dbReference type="ARBA" id="ARBA00023180"/>
    </source>
</evidence>
<dbReference type="GO" id="GO:0004867">
    <property type="term" value="F:serine-type endopeptidase inhibitor activity"/>
    <property type="evidence" value="ECO:0007669"/>
    <property type="project" value="UniProtKB-KW"/>
</dbReference>
<evidence type="ECO:0000256" key="1">
    <source>
        <dbReference type="ARBA" id="ARBA00004613"/>
    </source>
</evidence>
<accession>A0A8C5DXC5</accession>
<dbReference type="InterPro" id="IPR002035">
    <property type="entry name" value="VWF_A"/>
</dbReference>
<dbReference type="Pfam" id="PF06668">
    <property type="entry name" value="ITI_HC_C"/>
    <property type="match status" value="1"/>
</dbReference>
<dbReference type="InterPro" id="IPR050934">
    <property type="entry name" value="ITIH"/>
</dbReference>
<evidence type="ECO:0000256" key="9">
    <source>
        <dbReference type="ARBA" id="ARBA00037051"/>
    </source>
</evidence>
<reference evidence="13" key="1">
    <citation type="submission" date="2020-06" db="EMBL/GenBank/DDBJ databases">
        <authorList>
            <consortium name="Wellcome Sanger Institute Data Sharing"/>
        </authorList>
    </citation>
    <scope>NUCLEOTIDE SEQUENCE [LARGE SCALE GENOMIC DNA]</scope>
</reference>
<dbReference type="GO" id="GO:0005576">
    <property type="term" value="C:extracellular region"/>
    <property type="evidence" value="ECO:0007669"/>
    <property type="project" value="UniProtKB-SubCell"/>
</dbReference>
<evidence type="ECO:0000313" key="14">
    <source>
        <dbReference type="Proteomes" id="UP000694680"/>
    </source>
</evidence>